<gene>
    <name evidence="7" type="ORF">CJ030_MR1G004243</name>
</gene>
<dbReference type="GO" id="GO:0003729">
    <property type="term" value="F:mRNA binding"/>
    <property type="evidence" value="ECO:0007669"/>
    <property type="project" value="TreeGrafter"/>
</dbReference>
<dbReference type="SMART" id="SM00025">
    <property type="entry name" value="Pumilio"/>
    <property type="match status" value="8"/>
</dbReference>
<dbReference type="Gene3D" id="1.25.10.10">
    <property type="entry name" value="Leucine-rich Repeat Variant"/>
    <property type="match status" value="1"/>
</dbReference>
<dbReference type="InterPro" id="IPR001313">
    <property type="entry name" value="Pumilio_RNA-bd_rpt"/>
</dbReference>
<evidence type="ECO:0000313" key="8">
    <source>
        <dbReference type="Proteomes" id="UP000516437"/>
    </source>
</evidence>
<feature type="domain" description="PUM-HD" evidence="6">
    <location>
        <begin position="377"/>
        <end position="718"/>
    </location>
</feature>
<keyword evidence="8" id="KW-1185">Reference proteome</keyword>
<dbReference type="InterPro" id="IPR033133">
    <property type="entry name" value="PUM-HD"/>
</dbReference>
<dbReference type="SUPFAM" id="SSF48371">
    <property type="entry name" value="ARM repeat"/>
    <property type="match status" value="1"/>
</dbReference>
<dbReference type="GO" id="GO:0005737">
    <property type="term" value="C:cytoplasm"/>
    <property type="evidence" value="ECO:0007669"/>
    <property type="project" value="TreeGrafter"/>
</dbReference>
<evidence type="ECO:0000256" key="3">
    <source>
        <dbReference type="ARBA" id="ARBA00022884"/>
    </source>
</evidence>
<dbReference type="PROSITE" id="PS50302">
    <property type="entry name" value="PUM"/>
    <property type="match status" value="7"/>
</dbReference>
<dbReference type="InterPro" id="IPR016024">
    <property type="entry name" value="ARM-type_fold"/>
</dbReference>
<evidence type="ECO:0000256" key="4">
    <source>
        <dbReference type="ARBA" id="ARBA00058490"/>
    </source>
</evidence>
<protein>
    <recommendedName>
        <fullName evidence="6">PUM-HD domain-containing protein</fullName>
    </recommendedName>
</protein>
<organism evidence="7 8">
    <name type="scientific">Morella rubra</name>
    <name type="common">Chinese bayberry</name>
    <dbReference type="NCBI Taxonomy" id="262757"/>
    <lineage>
        <taxon>Eukaryota</taxon>
        <taxon>Viridiplantae</taxon>
        <taxon>Streptophyta</taxon>
        <taxon>Embryophyta</taxon>
        <taxon>Tracheophyta</taxon>
        <taxon>Spermatophyta</taxon>
        <taxon>Magnoliopsida</taxon>
        <taxon>eudicotyledons</taxon>
        <taxon>Gunneridae</taxon>
        <taxon>Pentapetalae</taxon>
        <taxon>rosids</taxon>
        <taxon>fabids</taxon>
        <taxon>Fagales</taxon>
        <taxon>Myricaceae</taxon>
        <taxon>Morella</taxon>
    </lineage>
</organism>
<sequence length="718" mass="80505">MKEMRTELELDELEKLLGEIPNATYGKPHCDESGPKMVSLEGSLSSIRVNSCTRPISEKLQNYGSLDEGKISVNKIKQSPIISGREEMNLPDDQSLTSAFAGLGFTDGMTVGAGGPLPESKSLENCSMFLGGHYLNVLEKPNSNLDPQMRVVPENFSANAPFANAVQGFQFLSNVPVPAMPDQEQFFPGAQSVLPYSHSHQLNPPPTSWSNVEEEQYYRMHQQYLYLQQFPIQRFEAQHPIQAQGNVTTRLMSENLRQPYFEVPISNQLVKSRQESFWTNYRGSNQPHPALSFTESDAMPGLVKVAKHKFPERILTRSQGMNTLKTVKFGSVDGKESVDHVTQNGEVPSHCQLWDTISTPRTVDFQLDSLNSWGFSPKTTDIKSIYLKPLPQKYNSVNEVAGRVYLMAKDQHGCRFLQRKLAEGAPTDVEKIFVEIVDYIVDLMTDPFGNYLVQKLLEICDEDQQMQILHAITRQSGELVRISCNMHGTRAVQKVIETLKTPEQFSMIVSSLKPGIVTLMKNVNGNHVAQRCLQKLVPEYSEFLFEAATANCIDLATDRHGCCVLQKCLGHSDGEPRRRLVCKITSHALLLSQDPYGNYVVQFVLELRLPWAALNILGQLEGNYGDLSMQKFSSNVVEKCLRHAGEERQSHIIQELIDDPRLDQIMQDPYGNYVIQAALNQSKGAFHTALVAAIRQHDPVLQTSPYGKKVLSSCGLKK</sequence>
<feature type="repeat" description="Pumilio" evidence="5">
    <location>
        <begin position="546"/>
        <end position="582"/>
    </location>
</feature>
<evidence type="ECO:0000256" key="2">
    <source>
        <dbReference type="ARBA" id="ARBA00022845"/>
    </source>
</evidence>
<dbReference type="CDD" id="cd07920">
    <property type="entry name" value="Pumilio"/>
    <property type="match status" value="1"/>
</dbReference>
<dbReference type="PROSITE" id="PS50303">
    <property type="entry name" value="PUM_HD"/>
    <property type="match status" value="1"/>
</dbReference>
<dbReference type="Proteomes" id="UP000516437">
    <property type="component" value="Chromosome 1"/>
</dbReference>
<feature type="repeat" description="Pumilio" evidence="5">
    <location>
        <begin position="655"/>
        <end position="692"/>
    </location>
</feature>
<keyword evidence="2" id="KW-0810">Translation regulation</keyword>
<proteinExistence type="predicted"/>
<keyword evidence="3" id="KW-0694">RNA-binding</keyword>
<reference evidence="7 8" key="1">
    <citation type="journal article" date="2019" name="Plant Biotechnol. J.">
        <title>The red bayberry genome and genetic basis of sex determination.</title>
        <authorList>
            <person name="Jia H.M."/>
            <person name="Jia H.J."/>
            <person name="Cai Q.L."/>
            <person name="Wang Y."/>
            <person name="Zhao H.B."/>
            <person name="Yang W.F."/>
            <person name="Wang G.Y."/>
            <person name="Li Y.H."/>
            <person name="Zhan D.L."/>
            <person name="Shen Y.T."/>
            <person name="Niu Q.F."/>
            <person name="Chang L."/>
            <person name="Qiu J."/>
            <person name="Zhao L."/>
            <person name="Xie H.B."/>
            <person name="Fu W.Y."/>
            <person name="Jin J."/>
            <person name="Li X.W."/>
            <person name="Jiao Y."/>
            <person name="Zhou C.C."/>
            <person name="Tu T."/>
            <person name="Chai C.Y."/>
            <person name="Gao J.L."/>
            <person name="Fan L.J."/>
            <person name="van de Weg E."/>
            <person name="Wang J.Y."/>
            <person name="Gao Z.S."/>
        </authorList>
    </citation>
    <scope>NUCLEOTIDE SEQUENCE [LARGE SCALE GENOMIC DNA]</scope>
    <source>
        <tissue evidence="7">Leaves</tissue>
    </source>
</reference>
<dbReference type="OrthoDB" id="668540at2759"/>
<comment type="function">
    <text evidence="4">Sequence-specific RNA-binding protein that regulates translation and mRNA stability by binding the 3'-UTR of target mRNAs.</text>
</comment>
<feature type="repeat" description="Pumilio" evidence="5">
    <location>
        <begin position="399"/>
        <end position="434"/>
    </location>
</feature>
<accession>A0A6A1WR16</accession>
<dbReference type="InterPro" id="IPR011989">
    <property type="entry name" value="ARM-like"/>
</dbReference>
<keyword evidence="1" id="KW-0677">Repeat</keyword>
<feature type="repeat" description="Pumilio" evidence="5">
    <location>
        <begin position="435"/>
        <end position="470"/>
    </location>
</feature>
<dbReference type="PANTHER" id="PTHR12537">
    <property type="entry name" value="RNA BINDING PROTEIN PUMILIO-RELATED"/>
    <property type="match status" value="1"/>
</dbReference>
<evidence type="ECO:0000256" key="1">
    <source>
        <dbReference type="ARBA" id="ARBA00022737"/>
    </source>
</evidence>
<evidence type="ECO:0000259" key="6">
    <source>
        <dbReference type="PROSITE" id="PS50303"/>
    </source>
</evidence>
<dbReference type="PANTHER" id="PTHR12537:SF147">
    <property type="entry name" value="PUMILIO HOMOLOG 12"/>
    <property type="match status" value="1"/>
</dbReference>
<feature type="repeat" description="Pumilio" evidence="5">
    <location>
        <begin position="583"/>
        <end position="618"/>
    </location>
</feature>
<dbReference type="AlphaFoldDB" id="A0A6A1WR16"/>
<dbReference type="GO" id="GO:0006417">
    <property type="term" value="P:regulation of translation"/>
    <property type="evidence" value="ECO:0007669"/>
    <property type="project" value="UniProtKB-KW"/>
</dbReference>
<evidence type="ECO:0000256" key="5">
    <source>
        <dbReference type="PROSITE-ProRule" id="PRU00317"/>
    </source>
</evidence>
<feature type="repeat" description="Pumilio" evidence="5">
    <location>
        <begin position="471"/>
        <end position="510"/>
    </location>
</feature>
<dbReference type="InterPro" id="IPR033712">
    <property type="entry name" value="Pumilio_RNA-bd"/>
</dbReference>
<comment type="caution">
    <text evidence="7">The sequence shown here is derived from an EMBL/GenBank/DDBJ whole genome shotgun (WGS) entry which is preliminary data.</text>
</comment>
<dbReference type="Pfam" id="PF00806">
    <property type="entry name" value="PUF"/>
    <property type="match status" value="8"/>
</dbReference>
<name>A0A6A1WR16_9ROSI</name>
<dbReference type="EMBL" id="RXIC02000019">
    <property type="protein sequence ID" value="KAB1227729.1"/>
    <property type="molecule type" value="Genomic_DNA"/>
</dbReference>
<evidence type="ECO:0000313" key="7">
    <source>
        <dbReference type="EMBL" id="KAB1227729.1"/>
    </source>
</evidence>
<dbReference type="FunFam" id="1.25.10.10:FF:000237">
    <property type="entry name" value="Pumilio homolog 9"/>
    <property type="match status" value="1"/>
</dbReference>
<feature type="repeat" description="Pumilio" evidence="5">
    <location>
        <begin position="619"/>
        <end position="654"/>
    </location>
</feature>